<name>A0A437QN53_9PROT</name>
<evidence type="ECO:0000256" key="9">
    <source>
        <dbReference type="PIRNR" id="PIRNR000774"/>
    </source>
</evidence>
<evidence type="ECO:0000256" key="1">
    <source>
        <dbReference type="ARBA" id="ARBA00008798"/>
    </source>
</evidence>
<comment type="similarity">
    <text evidence="1 9">Belongs to the sigma-54 factor family.</text>
</comment>
<dbReference type="EMBL" id="SADE01000002">
    <property type="protein sequence ID" value="RVU35966.1"/>
    <property type="molecule type" value="Genomic_DNA"/>
</dbReference>
<keyword evidence="3 9" id="KW-0808">Transferase</keyword>
<evidence type="ECO:0000256" key="3">
    <source>
        <dbReference type="ARBA" id="ARBA00022679"/>
    </source>
</evidence>
<dbReference type="AlphaFoldDB" id="A0A437QN53"/>
<dbReference type="GO" id="GO:0016779">
    <property type="term" value="F:nucleotidyltransferase activity"/>
    <property type="evidence" value="ECO:0007669"/>
    <property type="project" value="UniProtKB-KW"/>
</dbReference>
<dbReference type="NCBIfam" id="NF009118">
    <property type="entry name" value="PRK12469.1"/>
    <property type="match status" value="1"/>
</dbReference>
<dbReference type="InterPro" id="IPR000394">
    <property type="entry name" value="RNA_pol_sigma_54"/>
</dbReference>
<evidence type="ECO:0000313" key="14">
    <source>
        <dbReference type="Proteomes" id="UP000287447"/>
    </source>
</evidence>
<dbReference type="PRINTS" id="PR00045">
    <property type="entry name" value="SIGMA54FCT"/>
</dbReference>
<feature type="domain" description="RNA polymerase sigma factor 54 core-binding" evidence="12">
    <location>
        <begin position="140"/>
        <end position="327"/>
    </location>
</feature>
<evidence type="ECO:0000259" key="12">
    <source>
        <dbReference type="Pfam" id="PF04963"/>
    </source>
</evidence>
<dbReference type="Gene3D" id="1.10.10.60">
    <property type="entry name" value="Homeodomain-like"/>
    <property type="match status" value="1"/>
</dbReference>
<dbReference type="OrthoDB" id="9814402at2"/>
<sequence>MAMTPRLDLRQSQNLVMTPQLQQAIKLLQLSNMEVASFVEAELEQNPMLERDEGQNDPLRGEEPREDPVDKPERPSEGGGDSLDQLQPTGMTEDATSPLDADYSNQYDGDIAGPGASGESQYWQGTSGGGRGFDGGDGDLEATLSSDISLRDHLMDQLALDIHDTQDRIIGAAMIDMLDDSGWLSGGLEQVTEMLGCEIADAERVLEQLQRFDPAGIFARDLKECLALQLREKDRLDPAMQRFLDNLHLLAARDGKGLMKACGVDAEDIADMAAEIRALNPKPATLFEHFVSQPVTPDVLMRRSEDNQWLVELNPETLPRVLVNESYFATVSKDVKTKQENEYVNERFQSANWLVKSLHQRATTIIKVSSEIVRQQQGFFDHGVGFLRPLVLRDIAEAIEMHESTVSRVTSNKYISTPRGLFELKYFFTSSISGTGGGEAHSAESVRHRIKALIDAEDPAKILSDDRIVEILREEGIDIARRTVAKYRESMKIASSVQRRRQKRGSL</sequence>
<keyword evidence="6 9" id="KW-0731">Sigma factor</keyword>
<keyword evidence="7 9" id="KW-0238">DNA-binding</keyword>
<feature type="compositionally biased region" description="Gly residues" evidence="10">
    <location>
        <begin position="126"/>
        <end position="135"/>
    </location>
</feature>
<dbReference type="InterPro" id="IPR007046">
    <property type="entry name" value="RNA_pol_sigma_54_core-bd"/>
</dbReference>
<feature type="domain" description="RNA polymerase sigma factor 54 DNA-binding" evidence="11">
    <location>
        <begin position="342"/>
        <end position="501"/>
    </location>
</feature>
<dbReference type="PROSITE" id="PS00717">
    <property type="entry name" value="SIGMA54_1"/>
    <property type="match status" value="1"/>
</dbReference>
<dbReference type="GO" id="GO:0016987">
    <property type="term" value="F:sigma factor activity"/>
    <property type="evidence" value="ECO:0007669"/>
    <property type="project" value="UniProtKB-KW"/>
</dbReference>
<evidence type="ECO:0000256" key="8">
    <source>
        <dbReference type="ARBA" id="ARBA00023163"/>
    </source>
</evidence>
<dbReference type="GO" id="GO:0006352">
    <property type="term" value="P:DNA-templated transcription initiation"/>
    <property type="evidence" value="ECO:0007669"/>
    <property type="project" value="InterPro"/>
</dbReference>
<dbReference type="GO" id="GO:0000428">
    <property type="term" value="C:DNA-directed RNA polymerase complex"/>
    <property type="evidence" value="ECO:0007669"/>
    <property type="project" value="UniProtKB-KW"/>
</dbReference>
<dbReference type="Proteomes" id="UP000287447">
    <property type="component" value="Unassembled WGS sequence"/>
</dbReference>
<dbReference type="RefSeq" id="WP_127765443.1">
    <property type="nucleotide sequence ID" value="NZ_SADE01000002.1"/>
</dbReference>
<dbReference type="PROSITE" id="PS50044">
    <property type="entry name" value="SIGMA54_3"/>
    <property type="match status" value="1"/>
</dbReference>
<keyword evidence="5 9" id="KW-0805">Transcription regulation</keyword>
<dbReference type="Pfam" id="PF04963">
    <property type="entry name" value="Sigma54_CBD"/>
    <property type="match status" value="1"/>
</dbReference>
<dbReference type="InterPro" id="IPR007634">
    <property type="entry name" value="RNA_pol_sigma_54_DNA-bd"/>
</dbReference>
<evidence type="ECO:0000259" key="11">
    <source>
        <dbReference type="Pfam" id="PF04552"/>
    </source>
</evidence>
<keyword evidence="2 9" id="KW-0240">DNA-directed RNA polymerase</keyword>
<dbReference type="NCBIfam" id="TIGR02395">
    <property type="entry name" value="rpoN_sigma"/>
    <property type="match status" value="1"/>
</dbReference>
<organism evidence="13 14">
    <name type="scientific">Hwanghaeella grinnelliae</name>
    <dbReference type="NCBI Taxonomy" id="2500179"/>
    <lineage>
        <taxon>Bacteria</taxon>
        <taxon>Pseudomonadati</taxon>
        <taxon>Pseudomonadota</taxon>
        <taxon>Alphaproteobacteria</taxon>
        <taxon>Rhodospirillales</taxon>
        <taxon>Rhodospirillaceae</taxon>
        <taxon>Hwanghaeella</taxon>
    </lineage>
</organism>
<keyword evidence="14" id="KW-1185">Reference proteome</keyword>
<dbReference type="PROSITE" id="PS00718">
    <property type="entry name" value="SIGMA54_2"/>
    <property type="match status" value="1"/>
</dbReference>
<dbReference type="InterPro" id="IPR038709">
    <property type="entry name" value="RpoN_core-bd_sf"/>
</dbReference>
<evidence type="ECO:0000256" key="2">
    <source>
        <dbReference type="ARBA" id="ARBA00022478"/>
    </source>
</evidence>
<keyword evidence="8 9" id="KW-0804">Transcription</keyword>
<dbReference type="PANTHER" id="PTHR32248:SF4">
    <property type="entry name" value="RNA POLYMERASE SIGMA-54 FACTOR"/>
    <property type="match status" value="1"/>
</dbReference>
<comment type="caution">
    <text evidence="13">The sequence shown here is derived from an EMBL/GenBank/DDBJ whole genome shotgun (WGS) entry which is preliminary data.</text>
</comment>
<dbReference type="GO" id="GO:0001216">
    <property type="term" value="F:DNA-binding transcription activator activity"/>
    <property type="evidence" value="ECO:0007669"/>
    <property type="project" value="InterPro"/>
</dbReference>
<feature type="compositionally biased region" description="Basic and acidic residues" evidence="10">
    <location>
        <begin position="49"/>
        <end position="76"/>
    </location>
</feature>
<comment type="function">
    <text evidence="9">Sigma factors are initiation factors that promote the attachment of RNA polymerase to specific initiation sites and are then released.</text>
</comment>
<dbReference type="PIRSF" id="PIRSF000774">
    <property type="entry name" value="RpoN"/>
    <property type="match status" value="1"/>
</dbReference>
<dbReference type="Pfam" id="PF04552">
    <property type="entry name" value="Sigma54_DBD"/>
    <property type="match status" value="1"/>
</dbReference>
<keyword evidence="4 9" id="KW-0548">Nucleotidyltransferase</keyword>
<protein>
    <recommendedName>
        <fullName evidence="9">RNA polymerase sigma-54 factor</fullName>
    </recommendedName>
</protein>
<evidence type="ECO:0000256" key="6">
    <source>
        <dbReference type="ARBA" id="ARBA00023082"/>
    </source>
</evidence>
<reference evidence="14" key="1">
    <citation type="submission" date="2019-01" db="EMBL/GenBank/DDBJ databases">
        <title>Gri0909 isolated from a small marine red alga.</title>
        <authorList>
            <person name="Kim J."/>
            <person name="Jeong S.E."/>
            <person name="Jeon C.O."/>
        </authorList>
    </citation>
    <scope>NUCLEOTIDE SEQUENCE [LARGE SCALE GENOMIC DNA]</scope>
    <source>
        <strain evidence="14">Gri0909</strain>
    </source>
</reference>
<dbReference type="NCBIfam" id="NF004596">
    <property type="entry name" value="PRK05932.1-3"/>
    <property type="match status" value="1"/>
</dbReference>
<gene>
    <name evidence="13" type="primary">rpoN</name>
    <name evidence="13" type="ORF">EOI86_12000</name>
</gene>
<evidence type="ECO:0000256" key="4">
    <source>
        <dbReference type="ARBA" id="ARBA00022695"/>
    </source>
</evidence>
<proteinExistence type="inferred from homology"/>
<dbReference type="Gene3D" id="1.10.10.1330">
    <property type="entry name" value="RNA polymerase sigma-54 factor, core-binding domain"/>
    <property type="match status" value="1"/>
</dbReference>
<dbReference type="GO" id="GO:0003677">
    <property type="term" value="F:DNA binding"/>
    <property type="evidence" value="ECO:0007669"/>
    <property type="project" value="UniProtKB-KW"/>
</dbReference>
<dbReference type="PANTHER" id="PTHR32248">
    <property type="entry name" value="RNA POLYMERASE SIGMA-54 FACTOR"/>
    <property type="match status" value="1"/>
</dbReference>
<dbReference type="Pfam" id="PF00309">
    <property type="entry name" value="Sigma54_AID"/>
    <property type="match status" value="1"/>
</dbReference>
<evidence type="ECO:0000256" key="5">
    <source>
        <dbReference type="ARBA" id="ARBA00023015"/>
    </source>
</evidence>
<evidence type="ECO:0000256" key="7">
    <source>
        <dbReference type="ARBA" id="ARBA00023125"/>
    </source>
</evidence>
<evidence type="ECO:0000256" key="10">
    <source>
        <dbReference type="SAM" id="MobiDB-lite"/>
    </source>
</evidence>
<feature type="region of interest" description="Disordered" evidence="10">
    <location>
        <begin position="44"/>
        <end position="140"/>
    </location>
</feature>
<evidence type="ECO:0000313" key="13">
    <source>
        <dbReference type="EMBL" id="RVU35966.1"/>
    </source>
</evidence>
<accession>A0A437QN53</accession>